<reference evidence="4" key="3">
    <citation type="submission" date="2025-09" db="UniProtKB">
        <authorList>
            <consortium name="Ensembl"/>
        </authorList>
    </citation>
    <scope>IDENTIFICATION</scope>
</reference>
<dbReference type="CDD" id="cd09519">
    <property type="entry name" value="SAM_ANKS3"/>
    <property type="match status" value="1"/>
</dbReference>
<dbReference type="SUPFAM" id="SSF47769">
    <property type="entry name" value="SAM/Pointed domain"/>
    <property type="match status" value="1"/>
</dbReference>
<dbReference type="Proteomes" id="UP000007875">
    <property type="component" value="Unassembled WGS sequence"/>
</dbReference>
<feature type="domain" description="SAM" evidence="3">
    <location>
        <begin position="38"/>
        <end position="101"/>
    </location>
</feature>
<dbReference type="GeneTree" id="ENSGT00940000156610"/>
<sequence>MTGLGSDGKPHPHATVPHFLQDHPPSHANNEVRPPSWEGPKDLETLLSEIDCSKHLPIFNKQDIDLRVFLTLTEDDLKEIGITLFGPRRRMVSCIARLSSGAPIHLDRIESAYADSLNAKLLQLQNKLKE</sequence>
<dbReference type="Ensembl" id="ENSCSAVT00000007138.1">
    <property type="protein sequence ID" value="ENSCSAVP00000007048.1"/>
    <property type="gene ID" value="ENSCSAVG00000004213.1"/>
</dbReference>
<dbReference type="PANTHER" id="PTHR10627">
    <property type="entry name" value="SCP160"/>
    <property type="match status" value="1"/>
</dbReference>
<dbReference type="GO" id="GO:0005737">
    <property type="term" value="C:cytoplasm"/>
    <property type="evidence" value="ECO:0007669"/>
    <property type="project" value="TreeGrafter"/>
</dbReference>
<dbReference type="InterPro" id="IPR047238">
    <property type="entry name" value="ANKS3_SAM"/>
</dbReference>
<dbReference type="PROSITE" id="PS50105">
    <property type="entry name" value="SAM_DOMAIN"/>
    <property type="match status" value="1"/>
</dbReference>
<organism evidence="4 5">
    <name type="scientific">Ciona savignyi</name>
    <name type="common">Pacific transparent sea squirt</name>
    <dbReference type="NCBI Taxonomy" id="51511"/>
    <lineage>
        <taxon>Eukaryota</taxon>
        <taxon>Metazoa</taxon>
        <taxon>Chordata</taxon>
        <taxon>Tunicata</taxon>
        <taxon>Ascidiacea</taxon>
        <taxon>Phlebobranchia</taxon>
        <taxon>Cionidae</taxon>
        <taxon>Ciona</taxon>
    </lineage>
</organism>
<keyword evidence="1" id="KW-0677">Repeat</keyword>
<evidence type="ECO:0000256" key="2">
    <source>
        <dbReference type="SAM" id="MobiDB-lite"/>
    </source>
</evidence>
<name>H2YNZ0_CIOSA</name>
<reference evidence="5" key="1">
    <citation type="submission" date="2003-08" db="EMBL/GenBank/DDBJ databases">
        <authorList>
            <person name="Birren B."/>
            <person name="Nusbaum C."/>
            <person name="Abebe A."/>
            <person name="Abouelleil A."/>
            <person name="Adekoya E."/>
            <person name="Ait-zahra M."/>
            <person name="Allen N."/>
            <person name="Allen T."/>
            <person name="An P."/>
            <person name="Anderson M."/>
            <person name="Anderson S."/>
            <person name="Arachchi H."/>
            <person name="Armbruster J."/>
            <person name="Bachantsang P."/>
            <person name="Baldwin J."/>
            <person name="Barry A."/>
            <person name="Bayul T."/>
            <person name="Blitshsteyn B."/>
            <person name="Bloom T."/>
            <person name="Blye J."/>
            <person name="Boguslavskiy L."/>
            <person name="Borowsky M."/>
            <person name="Boukhgalter B."/>
            <person name="Brunache A."/>
            <person name="Butler J."/>
            <person name="Calixte N."/>
            <person name="Calvo S."/>
            <person name="Camarata J."/>
            <person name="Campo K."/>
            <person name="Chang J."/>
            <person name="Cheshatsang Y."/>
            <person name="Citroen M."/>
            <person name="Collymore A."/>
            <person name="Considine T."/>
            <person name="Cook A."/>
            <person name="Cooke P."/>
            <person name="Corum B."/>
            <person name="Cuomo C."/>
            <person name="David R."/>
            <person name="Dawoe T."/>
            <person name="Degray S."/>
            <person name="Dodge S."/>
            <person name="Dooley K."/>
            <person name="Dorje P."/>
            <person name="Dorjee K."/>
            <person name="Dorris L."/>
            <person name="Duffey N."/>
            <person name="Dupes A."/>
            <person name="Elkins T."/>
            <person name="Engels R."/>
            <person name="Erickson J."/>
            <person name="Farina A."/>
            <person name="Faro S."/>
            <person name="Ferreira P."/>
            <person name="Fischer H."/>
            <person name="Fitzgerald M."/>
            <person name="Foley K."/>
            <person name="Gage D."/>
            <person name="Galagan J."/>
            <person name="Gearin G."/>
            <person name="Gnerre S."/>
            <person name="Gnirke A."/>
            <person name="Goyette A."/>
            <person name="Graham J."/>
            <person name="Grandbois E."/>
            <person name="Gyaltsen K."/>
            <person name="Hafez N."/>
            <person name="Hagopian D."/>
            <person name="Hagos B."/>
            <person name="Hall J."/>
            <person name="Hatcher B."/>
            <person name="Heller A."/>
            <person name="Higgins H."/>
            <person name="Honan T."/>
            <person name="Horn A."/>
            <person name="Houde N."/>
            <person name="Hughes L."/>
            <person name="Hulme W."/>
            <person name="Husby E."/>
            <person name="Iliev I."/>
            <person name="Jaffe D."/>
            <person name="Jones C."/>
            <person name="Kamal M."/>
            <person name="Kamat A."/>
            <person name="Kamvysselis M."/>
            <person name="Karlsson E."/>
            <person name="Kells C."/>
            <person name="Kieu A."/>
            <person name="Kisner P."/>
            <person name="Kodira C."/>
            <person name="Kulbokas E."/>
            <person name="Labutti K."/>
            <person name="Lama D."/>
            <person name="Landers T."/>
            <person name="Leger J."/>
            <person name="Levine S."/>
            <person name="Lewis D."/>
            <person name="Lewis T."/>
            <person name="Lindblad-toh K."/>
            <person name="Liu X."/>
            <person name="Lokyitsang T."/>
            <person name="Lokyitsang Y."/>
            <person name="Lucien O."/>
            <person name="Lui A."/>
            <person name="Ma L.J."/>
            <person name="Mabbitt R."/>
            <person name="Macdonald J."/>
            <person name="Maclean C."/>
            <person name="Major J."/>
            <person name="Manning J."/>
            <person name="Marabella R."/>
            <person name="Maru K."/>
            <person name="Matthews C."/>
            <person name="Mauceli E."/>
            <person name="Mccarthy M."/>
            <person name="Mcdonough S."/>
            <person name="Mcghee T."/>
            <person name="Meldrim J."/>
            <person name="Meneus L."/>
            <person name="Mesirov J."/>
            <person name="Mihalev A."/>
            <person name="Mihova T."/>
            <person name="Mikkelsen T."/>
            <person name="Mlenga V."/>
            <person name="Moru K."/>
            <person name="Mozes J."/>
            <person name="Mulrain L."/>
            <person name="Munson G."/>
            <person name="Naylor J."/>
            <person name="Newes C."/>
            <person name="Nguyen C."/>
            <person name="Nguyen N."/>
            <person name="Nguyen T."/>
            <person name="Nicol R."/>
            <person name="Nielsen C."/>
            <person name="Nizzari M."/>
            <person name="Norbu C."/>
            <person name="Norbu N."/>
            <person name="O'donnell P."/>
            <person name="Okoawo O."/>
            <person name="O'leary S."/>
            <person name="Omotosho B."/>
            <person name="O'neill K."/>
            <person name="Osman S."/>
            <person name="Parker S."/>
            <person name="Perrin D."/>
            <person name="Phunkhang P."/>
            <person name="Piqani B."/>
            <person name="Purcell S."/>
            <person name="Rachupka T."/>
            <person name="Ramasamy U."/>
            <person name="Rameau R."/>
            <person name="Ray V."/>
            <person name="Raymond C."/>
            <person name="Retta R."/>
            <person name="Richardson S."/>
            <person name="Rise C."/>
            <person name="Rodriguez J."/>
            <person name="Rogers J."/>
            <person name="Rogov P."/>
            <person name="Rutman M."/>
            <person name="Schupbach R."/>
            <person name="Seaman C."/>
            <person name="Settipalli S."/>
            <person name="Sharpe T."/>
            <person name="Sheridan J."/>
            <person name="Sherpa N."/>
            <person name="Shi J."/>
            <person name="Smirnov S."/>
            <person name="Smith C."/>
            <person name="Sougnez C."/>
            <person name="Spencer B."/>
            <person name="Stalker J."/>
            <person name="Stange-thomann N."/>
            <person name="Stavropoulos S."/>
            <person name="Stetson K."/>
            <person name="Stone C."/>
            <person name="Stone S."/>
            <person name="Stubbs M."/>
            <person name="Talamas J."/>
            <person name="Tchuinga P."/>
            <person name="Tenzing P."/>
            <person name="Tesfaye S."/>
            <person name="Theodore J."/>
            <person name="Thoulutsang Y."/>
            <person name="Topham K."/>
            <person name="Towey S."/>
            <person name="Tsamla T."/>
            <person name="Tsomo N."/>
            <person name="Vallee D."/>
            <person name="Vassiliev H."/>
            <person name="Venkataraman V."/>
            <person name="Vinson J."/>
            <person name="Vo A."/>
            <person name="Wade C."/>
            <person name="Wang S."/>
            <person name="Wangchuk T."/>
            <person name="Wangdi T."/>
            <person name="Whittaker C."/>
            <person name="Wilkinson J."/>
            <person name="Wu Y."/>
            <person name="Wyman D."/>
            <person name="Yadav S."/>
            <person name="Yang S."/>
            <person name="Yang X."/>
            <person name="Yeager S."/>
            <person name="Yee E."/>
            <person name="Young G."/>
            <person name="Zainoun J."/>
            <person name="Zembeck L."/>
            <person name="Zimmer A."/>
            <person name="Zody M."/>
            <person name="Lander E."/>
        </authorList>
    </citation>
    <scope>NUCLEOTIDE SEQUENCE [LARGE SCALE GENOMIC DNA]</scope>
</reference>
<evidence type="ECO:0000313" key="4">
    <source>
        <dbReference type="Ensembl" id="ENSCSAVP00000007048.1"/>
    </source>
</evidence>
<dbReference type="HOGENOM" id="CLU_1942785_0_0_1"/>
<evidence type="ECO:0000313" key="5">
    <source>
        <dbReference type="Proteomes" id="UP000007875"/>
    </source>
</evidence>
<dbReference type="AlphaFoldDB" id="H2YNZ0"/>
<accession>H2YNZ0</accession>
<reference evidence="4" key="2">
    <citation type="submission" date="2025-08" db="UniProtKB">
        <authorList>
            <consortium name="Ensembl"/>
        </authorList>
    </citation>
    <scope>IDENTIFICATION</scope>
</reference>
<evidence type="ECO:0000256" key="1">
    <source>
        <dbReference type="ARBA" id="ARBA00022737"/>
    </source>
</evidence>
<dbReference type="InterPro" id="IPR001660">
    <property type="entry name" value="SAM"/>
</dbReference>
<dbReference type="PANTHER" id="PTHR10627:SF69">
    <property type="entry name" value="PROTEIN BICAUDAL C"/>
    <property type="match status" value="1"/>
</dbReference>
<feature type="region of interest" description="Disordered" evidence="2">
    <location>
        <begin position="1"/>
        <end position="40"/>
    </location>
</feature>
<dbReference type="SMART" id="SM00454">
    <property type="entry name" value="SAM"/>
    <property type="match status" value="1"/>
</dbReference>
<dbReference type="Gene3D" id="1.10.150.50">
    <property type="entry name" value="Transcription Factor, Ets-1"/>
    <property type="match status" value="1"/>
</dbReference>
<dbReference type="Pfam" id="PF00536">
    <property type="entry name" value="SAM_1"/>
    <property type="match status" value="1"/>
</dbReference>
<evidence type="ECO:0000259" key="3">
    <source>
        <dbReference type="PROSITE" id="PS50105"/>
    </source>
</evidence>
<proteinExistence type="predicted"/>
<keyword evidence="5" id="KW-1185">Reference proteome</keyword>
<dbReference type="InterPro" id="IPR013761">
    <property type="entry name" value="SAM/pointed_sf"/>
</dbReference>
<protein>
    <recommendedName>
        <fullName evidence="3">SAM domain-containing protein</fullName>
    </recommendedName>
</protein>